<reference evidence="2 3" key="1">
    <citation type="submission" date="2011-04" db="EMBL/GenBank/DDBJ databases">
        <title>The Genome Sequence of Dysgonomonas gadei ATCC BAA-286.</title>
        <authorList>
            <consortium name="The Broad Institute Genome Sequencing Platform"/>
            <person name="Earl A."/>
            <person name="Ward D."/>
            <person name="Feldgarden M."/>
            <person name="Gevers D."/>
            <person name="Pudlo N."/>
            <person name="Martens E."/>
            <person name="Allen-Vercoe E."/>
            <person name="Young S.K."/>
            <person name="Zeng Q."/>
            <person name="Gargeya S."/>
            <person name="Fitzgerald M."/>
            <person name="Haas B."/>
            <person name="Abouelleil A."/>
            <person name="Alvarado L."/>
            <person name="Arachchi H.M."/>
            <person name="Berlin A."/>
            <person name="Brown A."/>
            <person name="Chapman S.B."/>
            <person name="Chen Z."/>
            <person name="Dunbar C."/>
            <person name="Freedman E."/>
            <person name="Gearin G."/>
            <person name="Gellesch M."/>
            <person name="Goldberg J."/>
            <person name="Griggs A."/>
            <person name="Gujja S."/>
            <person name="Heiman D."/>
            <person name="Howarth C."/>
            <person name="Larson L."/>
            <person name="Lui A."/>
            <person name="MacDonald P.J.P."/>
            <person name="Mehta T."/>
            <person name="Montmayeur A."/>
            <person name="Murphy C."/>
            <person name="Neiman D."/>
            <person name="Pearson M."/>
            <person name="Priest M."/>
            <person name="Roberts A."/>
            <person name="Saif S."/>
            <person name="Shea T."/>
            <person name="Shenoy N."/>
            <person name="Sisk P."/>
            <person name="Stolte C."/>
            <person name="Sykes S."/>
            <person name="Yandava C."/>
            <person name="Wortman J."/>
            <person name="Nusbaum C."/>
            <person name="Birren B."/>
        </authorList>
    </citation>
    <scope>NUCLEOTIDE SEQUENCE [LARGE SCALE GENOMIC DNA]</scope>
    <source>
        <strain evidence="2 3">ATCC BAA-286</strain>
    </source>
</reference>
<dbReference type="EMBL" id="ADLV01000007">
    <property type="protein sequence ID" value="EGJ99196.1"/>
    <property type="molecule type" value="Genomic_DNA"/>
</dbReference>
<dbReference type="HOGENOM" id="CLU_993552_0_0_10"/>
<protein>
    <recommendedName>
        <fullName evidence="1">ABC-three component systems C-terminal domain-containing protein</fullName>
    </recommendedName>
</protein>
<feature type="domain" description="ABC-three component systems C-terminal" evidence="1">
    <location>
        <begin position="124"/>
        <end position="265"/>
    </location>
</feature>
<organism evidence="2 3">
    <name type="scientific">Dysgonomonas gadei ATCC BAA-286</name>
    <dbReference type="NCBI Taxonomy" id="742766"/>
    <lineage>
        <taxon>Bacteria</taxon>
        <taxon>Pseudomonadati</taxon>
        <taxon>Bacteroidota</taxon>
        <taxon>Bacteroidia</taxon>
        <taxon>Bacteroidales</taxon>
        <taxon>Dysgonomonadaceae</taxon>
        <taxon>Dysgonomonas</taxon>
    </lineage>
</organism>
<evidence type="ECO:0000313" key="3">
    <source>
        <dbReference type="Proteomes" id="UP000004913"/>
    </source>
</evidence>
<proteinExistence type="predicted"/>
<evidence type="ECO:0000259" key="1">
    <source>
        <dbReference type="Pfam" id="PF20275"/>
    </source>
</evidence>
<dbReference type="eggNOG" id="COG0457">
    <property type="taxonomic scope" value="Bacteria"/>
</dbReference>
<dbReference type="Pfam" id="PF20275">
    <property type="entry name" value="CTD10"/>
    <property type="match status" value="1"/>
</dbReference>
<dbReference type="Proteomes" id="UP000004913">
    <property type="component" value="Unassembled WGS sequence"/>
</dbReference>
<gene>
    <name evidence="2" type="ORF">HMPREF9455_00520</name>
</gene>
<name>F5ITV3_9BACT</name>
<sequence>MGSEARNYTLPTLKRLYGLSGNQCAAPDCDRVLIARDGISITSKICHIEAASGDGPRYNALMTDKERAHFDNLILLCDECHTIIDNKENEGKYPVSLLKEWKRNHESKFLHEQLRNPSLLMQAINAIADANFENDAVNDESLQTFGITDKISYNNIKRNKCLIEEYGGYYGKINSLYGELESQGSFKKEKLLRNIRAAYLKTKGKYTQGALDPMPIIQEKADDIIEDIENEFLSLVADTNKYQEDISFGISVVLVDAFMRCKILEEPPKVK</sequence>
<dbReference type="InterPro" id="IPR046919">
    <property type="entry name" value="ABC-3C_CTD10"/>
</dbReference>
<dbReference type="OrthoDB" id="5379188at2"/>
<comment type="caution">
    <text evidence="2">The sequence shown here is derived from an EMBL/GenBank/DDBJ whole genome shotgun (WGS) entry which is preliminary data.</text>
</comment>
<dbReference type="AlphaFoldDB" id="F5ITV3"/>
<dbReference type="STRING" id="742766.HMPREF9455_00520"/>
<dbReference type="RefSeq" id="WP_006798027.1">
    <property type="nucleotide sequence ID" value="NZ_GL891979.1"/>
</dbReference>
<evidence type="ECO:0000313" key="2">
    <source>
        <dbReference type="EMBL" id="EGJ99196.1"/>
    </source>
</evidence>
<accession>F5ITV3</accession>
<keyword evidence="3" id="KW-1185">Reference proteome</keyword>